<dbReference type="InterPro" id="IPR032710">
    <property type="entry name" value="NTF2-like_dom_sf"/>
</dbReference>
<reference evidence="2" key="1">
    <citation type="submission" date="2022-10" db="EMBL/GenBank/DDBJ databases">
        <title>Gaoshiqiia sediminis gen. nov., sp. nov., isolated from coastal sediment.</title>
        <authorList>
            <person name="Yu W.X."/>
            <person name="Mu D.S."/>
            <person name="Du J.Z."/>
            <person name="Liang Y.Q."/>
        </authorList>
    </citation>
    <scope>NUCLEOTIDE SEQUENCE</scope>
    <source>
        <strain evidence="2">A06</strain>
    </source>
</reference>
<evidence type="ECO:0000313" key="3">
    <source>
        <dbReference type="Proteomes" id="UP001163821"/>
    </source>
</evidence>
<evidence type="ECO:0000259" key="1">
    <source>
        <dbReference type="Pfam" id="PF12680"/>
    </source>
</evidence>
<dbReference type="EMBL" id="JAPAAF010000011">
    <property type="protein sequence ID" value="MCW0482989.1"/>
    <property type="molecule type" value="Genomic_DNA"/>
</dbReference>
<dbReference type="PANTHER" id="PTHR41252">
    <property type="entry name" value="BLR2505 PROTEIN"/>
    <property type="match status" value="1"/>
</dbReference>
<dbReference type="Proteomes" id="UP001163821">
    <property type="component" value="Unassembled WGS sequence"/>
</dbReference>
<dbReference type="PANTHER" id="PTHR41252:SF1">
    <property type="entry name" value="BLR2505 PROTEIN"/>
    <property type="match status" value="1"/>
</dbReference>
<protein>
    <submittedName>
        <fullName evidence="2">Nuclear transport factor 2 family protein</fullName>
    </submittedName>
</protein>
<dbReference type="InterPro" id="IPR037401">
    <property type="entry name" value="SnoaL-like"/>
</dbReference>
<dbReference type="SUPFAM" id="SSF54427">
    <property type="entry name" value="NTF2-like"/>
    <property type="match status" value="1"/>
</dbReference>
<organism evidence="2 3">
    <name type="scientific">Gaoshiqia sediminis</name>
    <dbReference type="NCBI Taxonomy" id="2986998"/>
    <lineage>
        <taxon>Bacteria</taxon>
        <taxon>Pseudomonadati</taxon>
        <taxon>Bacteroidota</taxon>
        <taxon>Bacteroidia</taxon>
        <taxon>Marinilabiliales</taxon>
        <taxon>Prolixibacteraceae</taxon>
        <taxon>Gaoshiqia</taxon>
    </lineage>
</organism>
<gene>
    <name evidence="2" type="ORF">N2K84_09635</name>
</gene>
<accession>A0AA42C6X3</accession>
<feature type="domain" description="SnoaL-like" evidence="1">
    <location>
        <begin position="11"/>
        <end position="115"/>
    </location>
</feature>
<proteinExistence type="predicted"/>
<name>A0AA42C6X3_9BACT</name>
<dbReference type="Gene3D" id="3.10.450.50">
    <property type="match status" value="1"/>
</dbReference>
<keyword evidence="3" id="KW-1185">Reference proteome</keyword>
<comment type="caution">
    <text evidence="2">The sequence shown here is derived from an EMBL/GenBank/DDBJ whole genome shotgun (WGS) entry which is preliminary data.</text>
</comment>
<dbReference type="RefSeq" id="WP_282591592.1">
    <property type="nucleotide sequence ID" value="NZ_JAPAAF010000011.1"/>
</dbReference>
<dbReference type="Pfam" id="PF12680">
    <property type="entry name" value="SnoaL_2"/>
    <property type="match status" value="1"/>
</dbReference>
<dbReference type="AlphaFoldDB" id="A0AA42C6X3"/>
<sequence length="129" mass="14273">MKNLDILKKGYESFAKGDIATVLTTWHDDIVWEECPGMPMVEGDGKYVGHNAVVEKVLAKIPDYIDNFNIEISDFIDGGDKVAVVGYYTGTLKRTGKPFKAQATHAWTFKDGKVSHFFQAVDTATIING</sequence>
<evidence type="ECO:0000313" key="2">
    <source>
        <dbReference type="EMBL" id="MCW0482989.1"/>
    </source>
</evidence>